<keyword evidence="12" id="KW-1185">Reference proteome</keyword>
<evidence type="ECO:0000256" key="7">
    <source>
        <dbReference type="ARBA" id="ARBA00023242"/>
    </source>
</evidence>
<feature type="region of interest" description="Disordered" evidence="9">
    <location>
        <begin position="352"/>
        <end position="372"/>
    </location>
</feature>
<dbReference type="AlphaFoldDB" id="A0A9W7XV30"/>
<keyword evidence="6" id="KW-0862">Zinc</keyword>
<dbReference type="PROSITE" id="PS50157">
    <property type="entry name" value="ZINC_FINGER_C2H2_2"/>
    <property type="match status" value="2"/>
</dbReference>
<dbReference type="PROSITE" id="PS00028">
    <property type="entry name" value="ZINC_FINGER_C2H2_1"/>
    <property type="match status" value="2"/>
</dbReference>
<feature type="domain" description="C2H2-type" evidence="10">
    <location>
        <begin position="232"/>
        <end position="261"/>
    </location>
</feature>
<evidence type="ECO:0000256" key="3">
    <source>
        <dbReference type="ARBA" id="ARBA00022723"/>
    </source>
</evidence>
<keyword evidence="3" id="KW-0479">Metal-binding</keyword>
<dbReference type="InterPro" id="IPR036236">
    <property type="entry name" value="Znf_C2H2_sf"/>
</dbReference>
<reference evidence="11" key="1">
    <citation type="submission" date="2022-07" db="EMBL/GenBank/DDBJ databases">
        <title>Phylogenomic reconstructions and comparative analyses of Kickxellomycotina fungi.</title>
        <authorList>
            <person name="Reynolds N.K."/>
            <person name="Stajich J.E."/>
            <person name="Barry K."/>
            <person name="Grigoriev I.V."/>
            <person name="Crous P."/>
            <person name="Smith M.E."/>
        </authorList>
    </citation>
    <scope>NUCLEOTIDE SEQUENCE</scope>
    <source>
        <strain evidence="11">NBRC 32514</strain>
    </source>
</reference>
<feature type="region of interest" description="Disordered" evidence="9">
    <location>
        <begin position="30"/>
        <end position="56"/>
    </location>
</feature>
<keyword evidence="5 8" id="KW-0863">Zinc-finger</keyword>
<evidence type="ECO:0000313" key="11">
    <source>
        <dbReference type="EMBL" id="KAJ1719059.1"/>
    </source>
</evidence>
<feature type="region of interest" description="Disordered" evidence="9">
    <location>
        <begin position="92"/>
        <end position="126"/>
    </location>
</feature>
<accession>A0A9W7XV30</accession>
<comment type="subcellular location">
    <subcellularLocation>
        <location evidence="1">Nucleus</location>
    </subcellularLocation>
</comment>
<keyword evidence="2" id="KW-0678">Repressor</keyword>
<dbReference type="GO" id="GO:0000122">
    <property type="term" value="P:negative regulation of transcription by RNA polymerase II"/>
    <property type="evidence" value="ECO:0007669"/>
    <property type="project" value="UniProtKB-ARBA"/>
</dbReference>
<evidence type="ECO:0000259" key="10">
    <source>
        <dbReference type="PROSITE" id="PS50157"/>
    </source>
</evidence>
<feature type="compositionally biased region" description="Low complexity" evidence="9">
    <location>
        <begin position="141"/>
        <end position="152"/>
    </location>
</feature>
<keyword evidence="4" id="KW-0677">Repeat</keyword>
<feature type="domain" description="C2H2-type" evidence="10">
    <location>
        <begin position="202"/>
        <end position="231"/>
    </location>
</feature>
<dbReference type="GO" id="GO:0000978">
    <property type="term" value="F:RNA polymerase II cis-regulatory region sequence-specific DNA binding"/>
    <property type="evidence" value="ECO:0007669"/>
    <property type="project" value="TreeGrafter"/>
</dbReference>
<dbReference type="PANTHER" id="PTHR14003">
    <property type="entry name" value="TRANSCRIPTIONAL REPRESSOR PROTEIN YY"/>
    <property type="match status" value="1"/>
</dbReference>
<dbReference type="InterPro" id="IPR013087">
    <property type="entry name" value="Znf_C2H2_type"/>
</dbReference>
<dbReference type="GO" id="GO:0000785">
    <property type="term" value="C:chromatin"/>
    <property type="evidence" value="ECO:0007669"/>
    <property type="project" value="TreeGrafter"/>
</dbReference>
<proteinExistence type="predicted"/>
<dbReference type="Proteomes" id="UP001149813">
    <property type="component" value="Unassembled WGS sequence"/>
</dbReference>
<dbReference type="OrthoDB" id="6365676at2759"/>
<evidence type="ECO:0000256" key="4">
    <source>
        <dbReference type="ARBA" id="ARBA00022737"/>
    </source>
</evidence>
<feature type="compositionally biased region" description="Polar residues" evidence="9">
    <location>
        <begin position="36"/>
        <end position="56"/>
    </location>
</feature>
<dbReference type="SMART" id="SM00355">
    <property type="entry name" value="ZnF_C2H2"/>
    <property type="match status" value="2"/>
</dbReference>
<dbReference type="PANTHER" id="PTHR14003:SF19">
    <property type="entry name" value="YY2 TRANSCRIPTION FACTOR"/>
    <property type="match status" value="1"/>
</dbReference>
<sequence>MNSASATPATSIRSTAAATGLGLSSYSAAPCSMSSTDNVSGRSTPRAQVSSLSIKNASGSSVSILNELSDETCAPPDYRRSNSLPGFTTLKNASAASQSRVSPPSAASSGASTPQDTPMPPPAMLPSLSMLVTAAGLAASTPVTPTSATGPSFAPYPLSAPAYQQQRQPRDVSQPPHAQVAPGAVMVHMLSTGTKTMAKRKYKCSFDNCGKAFTTSGHLARHQRIHTGEKNFACQFPGCTSRFSRQDNMMQHYRTHLSPKSRRNPSPRKVVFMEPAPVSVAVAITGEPSSLLPHHLHHIQAPMPTGGAHIHPQHHPMHPYARPMPPPLPMHSQYSSMPSPSVYHHPQYHATNAKQPSMSTSGHHAAGQTLYY</sequence>
<name>A0A9W7XV30_9FUNG</name>
<evidence type="ECO:0000256" key="1">
    <source>
        <dbReference type="ARBA" id="ARBA00004123"/>
    </source>
</evidence>
<comment type="caution">
    <text evidence="11">The sequence shown here is derived from an EMBL/GenBank/DDBJ whole genome shotgun (WGS) entry which is preliminary data.</text>
</comment>
<dbReference type="EMBL" id="JANBOJ010000509">
    <property type="protein sequence ID" value="KAJ1719059.1"/>
    <property type="molecule type" value="Genomic_DNA"/>
</dbReference>
<evidence type="ECO:0000256" key="8">
    <source>
        <dbReference type="PROSITE-ProRule" id="PRU00042"/>
    </source>
</evidence>
<evidence type="ECO:0000256" key="9">
    <source>
        <dbReference type="SAM" id="MobiDB-lite"/>
    </source>
</evidence>
<dbReference type="Gene3D" id="3.30.160.60">
    <property type="entry name" value="Classic Zinc Finger"/>
    <property type="match status" value="2"/>
</dbReference>
<dbReference type="GO" id="GO:0008270">
    <property type="term" value="F:zinc ion binding"/>
    <property type="evidence" value="ECO:0007669"/>
    <property type="project" value="UniProtKB-KW"/>
</dbReference>
<dbReference type="Pfam" id="PF00096">
    <property type="entry name" value="zf-C2H2"/>
    <property type="match status" value="1"/>
</dbReference>
<evidence type="ECO:0000313" key="12">
    <source>
        <dbReference type="Proteomes" id="UP001149813"/>
    </source>
</evidence>
<dbReference type="GO" id="GO:0000981">
    <property type="term" value="F:DNA-binding transcription factor activity, RNA polymerase II-specific"/>
    <property type="evidence" value="ECO:0007669"/>
    <property type="project" value="TreeGrafter"/>
</dbReference>
<organism evidence="11 12">
    <name type="scientific">Coemansia erecta</name>
    <dbReference type="NCBI Taxonomy" id="147472"/>
    <lineage>
        <taxon>Eukaryota</taxon>
        <taxon>Fungi</taxon>
        <taxon>Fungi incertae sedis</taxon>
        <taxon>Zoopagomycota</taxon>
        <taxon>Kickxellomycotina</taxon>
        <taxon>Kickxellomycetes</taxon>
        <taxon>Kickxellales</taxon>
        <taxon>Kickxellaceae</taxon>
        <taxon>Coemansia</taxon>
    </lineage>
</organism>
<gene>
    <name evidence="11" type="primary">NRG1_2</name>
    <name evidence="11" type="ORF">LPJ53_006105</name>
</gene>
<dbReference type="GO" id="GO:0060258">
    <property type="term" value="P:negative regulation of filamentous growth"/>
    <property type="evidence" value="ECO:0007669"/>
    <property type="project" value="UniProtKB-ARBA"/>
</dbReference>
<protein>
    <submittedName>
        <fullName evidence="11">Transcriptional repressor</fullName>
    </submittedName>
</protein>
<dbReference type="GO" id="GO:0005667">
    <property type="term" value="C:transcription regulator complex"/>
    <property type="evidence" value="ECO:0007669"/>
    <property type="project" value="TreeGrafter"/>
</dbReference>
<evidence type="ECO:0000256" key="5">
    <source>
        <dbReference type="ARBA" id="ARBA00022771"/>
    </source>
</evidence>
<dbReference type="SUPFAM" id="SSF57667">
    <property type="entry name" value="beta-beta-alpha zinc fingers"/>
    <property type="match status" value="1"/>
</dbReference>
<evidence type="ECO:0000256" key="6">
    <source>
        <dbReference type="ARBA" id="ARBA00022833"/>
    </source>
</evidence>
<feature type="region of interest" description="Disordered" evidence="9">
    <location>
        <begin position="141"/>
        <end position="179"/>
    </location>
</feature>
<dbReference type="GO" id="GO:0031519">
    <property type="term" value="C:PcG protein complex"/>
    <property type="evidence" value="ECO:0007669"/>
    <property type="project" value="TreeGrafter"/>
</dbReference>
<feature type="compositionally biased region" description="Polar residues" evidence="9">
    <location>
        <begin position="352"/>
        <end position="362"/>
    </location>
</feature>
<evidence type="ECO:0000256" key="2">
    <source>
        <dbReference type="ARBA" id="ARBA00022491"/>
    </source>
</evidence>
<keyword evidence="7" id="KW-0539">Nucleus</keyword>
<feature type="compositionally biased region" description="Low complexity" evidence="9">
    <location>
        <begin position="93"/>
        <end position="112"/>
    </location>
</feature>
<dbReference type="FunFam" id="3.30.160.60:FF:001382">
    <property type="entry name" value="Transcriptional repressor"/>
    <property type="match status" value="1"/>
</dbReference>